<comment type="caution">
    <text evidence="2">The sequence shown here is derived from an EMBL/GenBank/DDBJ whole genome shotgun (WGS) entry which is preliminary data.</text>
</comment>
<protein>
    <submittedName>
        <fullName evidence="2">Protocadherin gamma-A6</fullName>
    </submittedName>
</protein>
<gene>
    <name evidence="2" type="ORF">Fcan01_17422</name>
</gene>
<evidence type="ECO:0000313" key="2">
    <source>
        <dbReference type="EMBL" id="OXA48114.1"/>
    </source>
</evidence>
<feature type="compositionally biased region" description="Polar residues" evidence="1">
    <location>
        <begin position="207"/>
        <end position="219"/>
    </location>
</feature>
<dbReference type="Proteomes" id="UP000198287">
    <property type="component" value="Unassembled WGS sequence"/>
</dbReference>
<feature type="compositionally biased region" description="Polar residues" evidence="1">
    <location>
        <begin position="161"/>
        <end position="173"/>
    </location>
</feature>
<dbReference type="PANTHER" id="PTHR33053">
    <property type="entry name" value="PROTEIN, PUTATIVE-RELATED"/>
    <property type="match status" value="1"/>
</dbReference>
<keyword evidence="3" id="KW-1185">Reference proteome</keyword>
<name>A0A226DTF2_FOLCA</name>
<dbReference type="AlphaFoldDB" id="A0A226DTF2"/>
<dbReference type="EMBL" id="LNIX01000012">
    <property type="protein sequence ID" value="OXA48114.1"/>
    <property type="molecule type" value="Genomic_DNA"/>
</dbReference>
<evidence type="ECO:0000256" key="1">
    <source>
        <dbReference type="SAM" id="MobiDB-lite"/>
    </source>
</evidence>
<dbReference type="OrthoDB" id="6609483at2759"/>
<feature type="region of interest" description="Disordered" evidence="1">
    <location>
        <begin position="136"/>
        <end position="222"/>
    </location>
</feature>
<proteinExistence type="predicted"/>
<organism evidence="2 3">
    <name type="scientific">Folsomia candida</name>
    <name type="common">Springtail</name>
    <dbReference type="NCBI Taxonomy" id="158441"/>
    <lineage>
        <taxon>Eukaryota</taxon>
        <taxon>Metazoa</taxon>
        <taxon>Ecdysozoa</taxon>
        <taxon>Arthropoda</taxon>
        <taxon>Hexapoda</taxon>
        <taxon>Collembola</taxon>
        <taxon>Entomobryomorpha</taxon>
        <taxon>Isotomoidea</taxon>
        <taxon>Isotomidae</taxon>
        <taxon>Proisotominae</taxon>
        <taxon>Folsomia</taxon>
    </lineage>
</organism>
<reference evidence="2 3" key="1">
    <citation type="submission" date="2015-12" db="EMBL/GenBank/DDBJ databases">
        <title>The genome of Folsomia candida.</title>
        <authorList>
            <person name="Faddeeva A."/>
            <person name="Derks M.F."/>
            <person name="Anvar Y."/>
            <person name="Smit S."/>
            <person name="Van Straalen N."/>
            <person name="Roelofs D."/>
        </authorList>
    </citation>
    <scope>NUCLEOTIDE SEQUENCE [LARGE SCALE GENOMIC DNA]</scope>
    <source>
        <strain evidence="2 3">VU population</strain>
        <tissue evidence="2">Whole body</tissue>
    </source>
</reference>
<accession>A0A226DTF2</accession>
<evidence type="ECO:0000313" key="3">
    <source>
        <dbReference type="Proteomes" id="UP000198287"/>
    </source>
</evidence>
<sequence>MPPPQPPEVETLVSIFSKLRLKNSVPTERFSFRLSELKQVDLTYIGGLYSFYQSSSAMAQRLSTKFSVVFFPEEKSVAAVPTTWLTEEKGRIFCKWPKGPNAATVVKDGNSAPGKDWSSFPVKIYKGLGSDEYSKASANADEARTLTSPSEEEGSPSSIPTVSRANSKAQQDSSDSEAEFQANFDKEVPDKSPHGNATLNRVEERSTTPSSSPILNFNITGADGDDGDESQLNYTFTNPLTVISQGFEVNVLSYLVDIKAELSRISPGISNCGRLTKIVKIGGLEIKDTVERVLTAVFGQKIAEQTSLTGKSNKFAFNKLALFSIIVDAILKNPRCSNNTQKDVEIEATRWFSNAKDRDGGRDRRQHSIPTISTGMMNSEVEFDEFCPPDTDDESEDEGDSFSKSLAFKNKLARWGLNNNITHVAMKELLHILRDEKCGSSLPKDPRTLFRTPKYSSPVSLGTGKFKYFGIRKAFEIANNRGWEDTSSIKLMSIGIDGLPISRSSKSQFWPILAFFDKCQSPNPYVIALYFGSSKPGSLKLFLQDFVDEMSDIKNNGISIKDNKYTLNVKCLIADAPARSFLKMCNGFNAYYGSRTLLSDPHLLK</sequence>
<feature type="compositionally biased region" description="Basic and acidic residues" evidence="1">
    <location>
        <begin position="184"/>
        <end position="193"/>
    </location>
</feature>